<feature type="domain" description="Tape measure protein N-terminal" evidence="2">
    <location>
        <begin position="70"/>
        <end position="259"/>
    </location>
</feature>
<gene>
    <name evidence="3" type="ORF">EHE22_08825</name>
</gene>
<dbReference type="InterPro" id="IPR013491">
    <property type="entry name" value="Tape_meas_N"/>
</dbReference>
<evidence type="ECO:0000313" key="3">
    <source>
        <dbReference type="EMBL" id="NNV20526.1"/>
    </source>
</evidence>
<keyword evidence="1" id="KW-1133">Transmembrane helix</keyword>
<sequence>MDDLAALGIKIDVAQIREAISLLDQLAERGPKVENAVDKIGKASRSAATEMGLLKTAAASLFGAFSAKLIADVSSEFSDLRGRVNDAAGSLEKGAAVMDRVAEIARMTYSSLGQTAEGFLSNASAMRELGYSTRQVLDYTSALNNAMVISGAKAERATQVQNALSKAMALGKLNGENLNTVIQNGGEVATLLAKHFETTTGGLLQLGAKGKITGDILANVLIKNMQQLEERSGSMSATINDGFTQIGNSIMLLIGKFDEATGAGETLGNLFVWVADNMQTFATVGATAAALYGGYYVTSLVAAQMATLGLSGALALLRTALLATGIGALVVGLGLAVDWFIRLTEKVGGFSKAMGLLGDVSREVWERIVLSGQQAGAGLGAIWAQIRQGFLQMLRDMSEKWADFLHNLASAMSNIPGMGEASDNVRIFAMDAGSSFYALKAAAEQAGKEASALKDQYNEFGTAINAPLQSVQALRDAMNANGEEAVSLDDKLKRLNVASNDNDKAAKRLKKAWDDLLRTAKDRVAQMELEAQLVGKNAIEADVLRMKLEALQEAEKKGLKLKPEQIAQLDALADKYGELARQVAEYQLMEDAAFERQQMFRSPIDQRIASDLKQAGIEMDSAGGQAYATFVRTTEQIGIAKDAVRDFAGTFVSDLLAGKSAMDALINALGKLGDKLIQMALDEAINGLFKNLLGVVGGGFSGMFGGGGGWNSSLTSQVGSGSIGLFAEGGISNKPAIFGEAGPEAAVPLPDGRTIPVTLSGNTGVSGGYTDQRQYNFTGTGEEVAKFRQEIARMDREMDARAVSAVRQAEQENYKFGT</sequence>
<dbReference type="NCBIfam" id="TIGR02675">
    <property type="entry name" value="tape_meas_nterm"/>
    <property type="match status" value="1"/>
</dbReference>
<dbReference type="Proteomes" id="UP000526233">
    <property type="component" value="Unassembled WGS sequence"/>
</dbReference>
<protein>
    <recommendedName>
        <fullName evidence="2">Tape measure protein N-terminal domain-containing protein</fullName>
    </recommendedName>
</protein>
<reference evidence="3 4" key="1">
    <citation type="submission" date="2018-11" db="EMBL/GenBank/DDBJ databases">
        <title>Genome sequencing and analysis.</title>
        <authorList>
            <person name="Huang Y.-T."/>
        </authorList>
    </citation>
    <scope>NUCLEOTIDE SEQUENCE [LARGE SCALE GENOMIC DNA]</scope>
    <source>
        <strain evidence="3 4">SHIN</strain>
    </source>
</reference>
<dbReference type="AlphaFoldDB" id="A0A7Y3T3S1"/>
<dbReference type="Pfam" id="PF20155">
    <property type="entry name" value="TMP_3"/>
    <property type="match status" value="1"/>
</dbReference>
<proteinExistence type="predicted"/>
<comment type="caution">
    <text evidence="3">The sequence shown here is derived from an EMBL/GenBank/DDBJ whole genome shotgun (WGS) entry which is preliminary data.</text>
</comment>
<accession>A0A7Y3T3S1</accession>
<organism evidence="3 4">
    <name type="scientific">Brucella pseudogrignonensis</name>
    <dbReference type="NCBI Taxonomy" id="419475"/>
    <lineage>
        <taxon>Bacteria</taxon>
        <taxon>Pseudomonadati</taxon>
        <taxon>Pseudomonadota</taxon>
        <taxon>Alphaproteobacteria</taxon>
        <taxon>Hyphomicrobiales</taxon>
        <taxon>Brucellaceae</taxon>
        <taxon>Brucella/Ochrobactrum group</taxon>
        <taxon>Brucella</taxon>
    </lineage>
</organism>
<dbReference type="EMBL" id="PKQI01000002">
    <property type="protein sequence ID" value="NNV20526.1"/>
    <property type="molecule type" value="Genomic_DNA"/>
</dbReference>
<keyword evidence="1" id="KW-0472">Membrane</keyword>
<evidence type="ECO:0000256" key="1">
    <source>
        <dbReference type="SAM" id="Phobius"/>
    </source>
</evidence>
<name>A0A7Y3T3S1_9HYPH</name>
<evidence type="ECO:0000313" key="4">
    <source>
        <dbReference type="Proteomes" id="UP000526233"/>
    </source>
</evidence>
<feature type="transmembrane region" description="Helical" evidence="1">
    <location>
        <begin position="281"/>
        <end position="303"/>
    </location>
</feature>
<keyword evidence="1" id="KW-0812">Transmembrane</keyword>
<dbReference type="RefSeq" id="WP_171379845.1">
    <property type="nucleotide sequence ID" value="NZ_PKQI01000002.1"/>
</dbReference>
<evidence type="ECO:0000259" key="2">
    <source>
        <dbReference type="Pfam" id="PF20155"/>
    </source>
</evidence>
<feature type="transmembrane region" description="Helical" evidence="1">
    <location>
        <begin position="315"/>
        <end position="341"/>
    </location>
</feature>